<organism evidence="2">
    <name type="scientific">freshwater metagenome</name>
    <dbReference type="NCBI Taxonomy" id="449393"/>
    <lineage>
        <taxon>unclassified sequences</taxon>
        <taxon>metagenomes</taxon>
        <taxon>ecological metagenomes</taxon>
    </lineage>
</organism>
<dbReference type="InterPro" id="IPR007235">
    <property type="entry name" value="Glyco_trans_28_C"/>
</dbReference>
<gene>
    <name evidence="2" type="ORF">UFOPK3662_02165</name>
</gene>
<feature type="domain" description="Glycosyl transferase family 28 C-terminal" evidence="1">
    <location>
        <begin position="229"/>
        <end position="280"/>
    </location>
</feature>
<dbReference type="AlphaFoldDB" id="A0A6J7JMT4"/>
<evidence type="ECO:0000259" key="1">
    <source>
        <dbReference type="Pfam" id="PF04101"/>
    </source>
</evidence>
<reference evidence="2" key="1">
    <citation type="submission" date="2020-05" db="EMBL/GenBank/DDBJ databases">
        <authorList>
            <person name="Chiriac C."/>
            <person name="Salcher M."/>
            <person name="Ghai R."/>
            <person name="Kavagutti S V."/>
        </authorList>
    </citation>
    <scope>NUCLEOTIDE SEQUENCE</scope>
</reference>
<dbReference type="GO" id="GO:0016758">
    <property type="term" value="F:hexosyltransferase activity"/>
    <property type="evidence" value="ECO:0007669"/>
    <property type="project" value="InterPro"/>
</dbReference>
<evidence type="ECO:0000313" key="2">
    <source>
        <dbReference type="EMBL" id="CAB4944978.1"/>
    </source>
</evidence>
<sequence>MIGYYVHHHGTGHLHRALSVAPHLPGPVTGLSSLPRPEAWTGPWVQLARDDEAAAYDDADVTSSGLLHWVPRHDVGLRHRMAAISAWIEQHEPVAMVVDQSVEVCLLVRLHGIPVVALTAPGLRTDPPHLLGFGAADALVGPWPAGWTDRLLPGLPGIHADRFNAVGAVSRFAVAPRHVPAHRARPHVVLLAGTGGDGFTRESIARAQEQTPGWDWSVLSRTLGSWHADPAAVVADADVVVLHPGQNALAEVASLRVPAVVVPAPRPFDEQHVTAAALADGWPAVVLDTVPDLGWRDLLHEALLLDGEGWSRWCDGNAPQRIAAVVEQVVSPGSAA</sequence>
<protein>
    <submittedName>
        <fullName evidence="2">Unannotated protein</fullName>
    </submittedName>
</protein>
<proteinExistence type="predicted"/>
<name>A0A6J7JMT4_9ZZZZ</name>
<dbReference type="SUPFAM" id="SSF53756">
    <property type="entry name" value="UDP-Glycosyltransferase/glycogen phosphorylase"/>
    <property type="match status" value="1"/>
</dbReference>
<dbReference type="Pfam" id="PF04101">
    <property type="entry name" value="Glyco_tran_28_C"/>
    <property type="match status" value="1"/>
</dbReference>
<accession>A0A6J7JMT4</accession>
<dbReference type="EMBL" id="CAFBMW010000017">
    <property type="protein sequence ID" value="CAB4944978.1"/>
    <property type="molecule type" value="Genomic_DNA"/>
</dbReference>
<dbReference type="Gene3D" id="3.40.50.2000">
    <property type="entry name" value="Glycogen Phosphorylase B"/>
    <property type="match status" value="1"/>
</dbReference>